<comment type="similarity">
    <text evidence="3">Belongs to the WHI5/NRM1 family.</text>
</comment>
<comment type="caution">
    <text evidence="10">The sequence shown here is derived from an EMBL/GenBank/DDBJ whole genome shotgun (WGS) entry which is preliminary data.</text>
</comment>
<evidence type="ECO:0000256" key="3">
    <source>
        <dbReference type="ARBA" id="ARBA00006922"/>
    </source>
</evidence>
<keyword evidence="4" id="KW-0963">Cytoplasm</keyword>
<evidence type="ECO:0000256" key="1">
    <source>
        <dbReference type="ARBA" id="ARBA00004123"/>
    </source>
</evidence>
<keyword evidence="8" id="KW-0539">Nucleus</keyword>
<dbReference type="EMBL" id="ALBS01000256">
    <property type="protein sequence ID" value="EJT47390.1"/>
    <property type="molecule type" value="Genomic_DNA"/>
</dbReference>
<evidence type="ECO:0000256" key="7">
    <source>
        <dbReference type="ARBA" id="ARBA00023163"/>
    </source>
</evidence>
<comment type="subcellular location">
    <subcellularLocation>
        <location evidence="2">Cytoplasm</location>
    </subcellularLocation>
    <subcellularLocation>
        <location evidence="1">Nucleus</location>
    </subcellularLocation>
</comment>
<evidence type="ECO:0000256" key="9">
    <source>
        <dbReference type="SAM" id="MobiDB-lite"/>
    </source>
</evidence>
<dbReference type="Pfam" id="PF08528">
    <property type="entry name" value="Whi5"/>
    <property type="match status" value="1"/>
</dbReference>
<keyword evidence="7" id="KW-0804">Transcription</keyword>
<feature type="compositionally biased region" description="Pro residues" evidence="9">
    <location>
        <begin position="388"/>
        <end position="398"/>
    </location>
</feature>
<name>J4U9Q4_TRIAS</name>
<feature type="compositionally biased region" description="Polar residues" evidence="9">
    <location>
        <begin position="318"/>
        <end position="338"/>
    </location>
</feature>
<evidence type="ECO:0000256" key="6">
    <source>
        <dbReference type="ARBA" id="ARBA00023015"/>
    </source>
</evidence>
<dbReference type="HOGENOM" id="CLU_031073_0_0_1"/>
<feature type="region of interest" description="Disordered" evidence="9">
    <location>
        <begin position="378"/>
        <end position="611"/>
    </location>
</feature>
<dbReference type="GO" id="GO:0005737">
    <property type="term" value="C:cytoplasm"/>
    <property type="evidence" value="ECO:0007669"/>
    <property type="project" value="UniProtKB-SubCell"/>
</dbReference>
<dbReference type="Proteomes" id="UP000002748">
    <property type="component" value="Unassembled WGS sequence"/>
</dbReference>
<dbReference type="InterPro" id="IPR013734">
    <property type="entry name" value="TF_Nrm1/Whi5"/>
</dbReference>
<evidence type="ECO:0000256" key="5">
    <source>
        <dbReference type="ARBA" id="ARBA00022491"/>
    </source>
</evidence>
<feature type="compositionally biased region" description="Polar residues" evidence="9">
    <location>
        <begin position="55"/>
        <end position="72"/>
    </location>
</feature>
<protein>
    <submittedName>
        <fullName evidence="10">Uncharacterized protein</fullName>
    </submittedName>
</protein>
<evidence type="ECO:0000256" key="2">
    <source>
        <dbReference type="ARBA" id="ARBA00004496"/>
    </source>
</evidence>
<feature type="region of interest" description="Disordered" evidence="9">
    <location>
        <begin position="1"/>
        <end position="105"/>
    </location>
</feature>
<evidence type="ECO:0000313" key="11">
    <source>
        <dbReference type="Proteomes" id="UP000002748"/>
    </source>
</evidence>
<dbReference type="PANTHER" id="PTHR40468:SF1">
    <property type="entry name" value="TOPOISOMERASE I DAMAGE AFFECTED PROTEIN 11"/>
    <property type="match status" value="1"/>
</dbReference>
<feature type="compositionally biased region" description="Polar residues" evidence="9">
    <location>
        <begin position="166"/>
        <end position="177"/>
    </location>
</feature>
<dbReference type="RefSeq" id="XP_014177761.1">
    <property type="nucleotide sequence ID" value="XM_014322286.1"/>
</dbReference>
<dbReference type="VEuPathDB" id="FungiDB:A1Q1_03861"/>
<evidence type="ECO:0000256" key="8">
    <source>
        <dbReference type="ARBA" id="ARBA00023242"/>
    </source>
</evidence>
<feature type="region of interest" description="Disordered" evidence="9">
    <location>
        <begin position="160"/>
        <end position="341"/>
    </location>
</feature>
<feature type="compositionally biased region" description="Pro residues" evidence="9">
    <location>
        <begin position="592"/>
        <end position="611"/>
    </location>
</feature>
<feature type="compositionally biased region" description="Basic residues" evidence="9">
    <location>
        <begin position="301"/>
        <end position="312"/>
    </location>
</feature>
<gene>
    <name evidence="10" type="ORF">A1Q1_03861</name>
</gene>
<feature type="compositionally biased region" description="Basic and acidic residues" evidence="9">
    <location>
        <begin position="406"/>
        <end position="424"/>
    </location>
</feature>
<feature type="compositionally biased region" description="Basic and acidic residues" evidence="9">
    <location>
        <begin position="465"/>
        <end position="492"/>
    </location>
</feature>
<evidence type="ECO:0000256" key="4">
    <source>
        <dbReference type="ARBA" id="ARBA00022490"/>
    </source>
</evidence>
<evidence type="ECO:0000313" key="10">
    <source>
        <dbReference type="EMBL" id="EJT47390.1"/>
    </source>
</evidence>
<dbReference type="PANTHER" id="PTHR40468">
    <property type="entry name" value="YALI0A15257P"/>
    <property type="match status" value="1"/>
</dbReference>
<keyword evidence="5" id="KW-0678">Repressor</keyword>
<dbReference type="AlphaFoldDB" id="J4U9Q4"/>
<proteinExistence type="inferred from homology"/>
<dbReference type="OrthoDB" id="2163387at2759"/>
<keyword evidence="6" id="KW-0805">Transcription regulation</keyword>
<dbReference type="GO" id="GO:0005634">
    <property type="term" value="C:nucleus"/>
    <property type="evidence" value="ECO:0007669"/>
    <property type="project" value="UniProtKB-SubCell"/>
</dbReference>
<dbReference type="GeneID" id="25987374"/>
<dbReference type="KEGG" id="tasa:A1Q1_03861"/>
<feature type="compositionally biased region" description="Basic residues" evidence="9">
    <location>
        <begin position="267"/>
        <end position="278"/>
    </location>
</feature>
<reference evidence="10 11" key="1">
    <citation type="journal article" date="2012" name="Eukaryot. Cell">
        <title>Draft genome sequence of CBS 2479, the standard type strain of Trichosporon asahii.</title>
        <authorList>
            <person name="Yang R.Y."/>
            <person name="Li H.T."/>
            <person name="Zhu H."/>
            <person name="Zhou G.P."/>
            <person name="Wang M."/>
            <person name="Wang L."/>
        </authorList>
    </citation>
    <scope>NUCLEOTIDE SEQUENCE [LARGE SCALE GENOMIC DNA]</scope>
    <source>
        <strain evidence="11">ATCC 90039 / CBS 2479 / JCM 2466 / KCTC 7840 / NCYC 2677 / UAMH 7654</strain>
    </source>
</reference>
<accession>J4U9Q4</accession>
<feature type="compositionally biased region" description="Low complexity" evidence="9">
    <location>
        <begin position="29"/>
        <end position="41"/>
    </location>
</feature>
<feature type="compositionally biased region" description="Low complexity" evidence="9">
    <location>
        <begin position="94"/>
        <end position="105"/>
    </location>
</feature>
<organism evidence="10 11">
    <name type="scientific">Trichosporon asahii var. asahii (strain ATCC 90039 / CBS 2479 / JCM 2466 / KCTC 7840 / NBRC 103889/ NCYC 2677 / UAMH 7654)</name>
    <name type="common">Yeast</name>
    <dbReference type="NCBI Taxonomy" id="1186058"/>
    <lineage>
        <taxon>Eukaryota</taxon>
        <taxon>Fungi</taxon>
        <taxon>Dikarya</taxon>
        <taxon>Basidiomycota</taxon>
        <taxon>Agaricomycotina</taxon>
        <taxon>Tremellomycetes</taxon>
        <taxon>Trichosporonales</taxon>
        <taxon>Trichosporonaceae</taxon>
        <taxon>Trichosporon</taxon>
    </lineage>
</organism>
<sequence>MRPRYQARLGRMPLHLASTGASEAGPSEQQPIQQQAPHPHASLANLTEARDRGATPSSTASEHVASQPTPTANGHDAMDVTENGEEAGDHDATSSSSGSCPMSSVASGAATIDVTVANPEDSAEDMDRFIKRMEMEKLQQRLELASFKTNHGWSDMSIKEIETRLPSPQETKRTQVVNGGGRYDPPSPSRPWQLADVLWQPLPQPGRSVPNKVSRPPGQPFHAPSHSLPGHLPSANGTQRQHPPNSPRRHRMDEYLNNRPQASPLRHSSKNGSGHRRASSSISSLQFLQNDPYRGGSPLRPKQKGSGKKRSQSHSNLREANQQASVAAQPQHRPTTQDVDAARALTSMLGSVRSPTEGQFPPQAAAERGIHPRAMQLPPLHTSSLPGPFAPDMPPPRPRAQSFAAESREPFEHALGHERKRSTEYRPYLPPLRRHGGPTHSRGLSMDSSAAFRERFAPPPWPQNPDERYRERSGERGERYGSSERYGERYPSVERYGPGERFGGPERAQGPQGPNQGPGGPPPSGGGPNGPGYEQYRVEEEPSMAGRGEEDKAAAELMMFLATSPSPVRGKREQVPSIAGTARVLFDDREPPPYPPYPRPGPPPLSAAPRR</sequence>